<dbReference type="Pfam" id="PF13456">
    <property type="entry name" value="RVT_3"/>
    <property type="match status" value="1"/>
</dbReference>
<dbReference type="InterPro" id="IPR036397">
    <property type="entry name" value="RNaseH_sf"/>
</dbReference>
<name>A0A6D2HJP8_9BRAS</name>
<dbReference type="GO" id="GO:0003676">
    <property type="term" value="F:nucleic acid binding"/>
    <property type="evidence" value="ECO:0007669"/>
    <property type="project" value="InterPro"/>
</dbReference>
<evidence type="ECO:0000313" key="2">
    <source>
        <dbReference type="EMBL" id="CAA7016165.1"/>
    </source>
</evidence>
<dbReference type="Proteomes" id="UP000467841">
    <property type="component" value="Unassembled WGS sequence"/>
</dbReference>
<keyword evidence="3" id="KW-1185">Reference proteome</keyword>
<feature type="domain" description="RNase H type-1" evidence="1">
    <location>
        <begin position="18"/>
        <end position="134"/>
    </location>
</feature>
<proteinExistence type="predicted"/>
<dbReference type="PANTHER" id="PTHR47723">
    <property type="entry name" value="OS05G0353850 PROTEIN"/>
    <property type="match status" value="1"/>
</dbReference>
<dbReference type="OrthoDB" id="1113413at2759"/>
<comment type="caution">
    <text evidence="2">The sequence shown here is derived from an EMBL/GenBank/DDBJ whole genome shotgun (WGS) entry which is preliminary data.</text>
</comment>
<dbReference type="EMBL" id="CACVBM020000222">
    <property type="protein sequence ID" value="CAA7016165.1"/>
    <property type="molecule type" value="Genomic_DNA"/>
</dbReference>
<accession>A0A6D2HJP8</accession>
<dbReference type="CDD" id="cd06222">
    <property type="entry name" value="RNase_H_like"/>
    <property type="match status" value="1"/>
</dbReference>
<dbReference type="AlphaFoldDB" id="A0A6D2HJP8"/>
<sequence length="147" mass="16850">MKWRKPALNTLKCNIGCSWHSDSFNSGASWLVRDHSGKVLLHSRRSYAMVTSPLEAELCSFVSAIESLQNLRYKDLILESPLLQARQALLEPHLFPQHRSLIEKVFTLLQSFNSWNFHHTSYASNRAAKAIANSVFEINKFQSYVAR</sequence>
<dbReference type="InterPro" id="IPR053151">
    <property type="entry name" value="RNase_H-like"/>
</dbReference>
<dbReference type="Gene3D" id="3.30.420.10">
    <property type="entry name" value="Ribonuclease H-like superfamily/Ribonuclease H"/>
    <property type="match status" value="1"/>
</dbReference>
<dbReference type="PANTHER" id="PTHR47723:SF19">
    <property type="entry name" value="POLYNUCLEOTIDYL TRANSFERASE, RIBONUCLEASE H-LIKE SUPERFAMILY PROTEIN"/>
    <property type="match status" value="1"/>
</dbReference>
<dbReference type="InterPro" id="IPR044730">
    <property type="entry name" value="RNase_H-like_dom_plant"/>
</dbReference>
<evidence type="ECO:0000313" key="3">
    <source>
        <dbReference type="Proteomes" id="UP000467841"/>
    </source>
</evidence>
<protein>
    <recommendedName>
        <fullName evidence="1">RNase H type-1 domain-containing protein</fullName>
    </recommendedName>
</protein>
<dbReference type="InterPro" id="IPR002156">
    <property type="entry name" value="RNaseH_domain"/>
</dbReference>
<dbReference type="GO" id="GO:0004523">
    <property type="term" value="F:RNA-DNA hybrid ribonuclease activity"/>
    <property type="evidence" value="ECO:0007669"/>
    <property type="project" value="InterPro"/>
</dbReference>
<evidence type="ECO:0000259" key="1">
    <source>
        <dbReference type="Pfam" id="PF13456"/>
    </source>
</evidence>
<gene>
    <name evidence="2" type="ORF">MERR_LOCUS3400</name>
</gene>
<reference evidence="2" key="1">
    <citation type="submission" date="2020-01" db="EMBL/GenBank/DDBJ databases">
        <authorList>
            <person name="Mishra B."/>
        </authorList>
    </citation>
    <scope>NUCLEOTIDE SEQUENCE [LARGE SCALE GENOMIC DNA]</scope>
</reference>
<organism evidence="2 3">
    <name type="scientific">Microthlaspi erraticum</name>
    <dbReference type="NCBI Taxonomy" id="1685480"/>
    <lineage>
        <taxon>Eukaryota</taxon>
        <taxon>Viridiplantae</taxon>
        <taxon>Streptophyta</taxon>
        <taxon>Embryophyta</taxon>
        <taxon>Tracheophyta</taxon>
        <taxon>Spermatophyta</taxon>
        <taxon>Magnoliopsida</taxon>
        <taxon>eudicotyledons</taxon>
        <taxon>Gunneridae</taxon>
        <taxon>Pentapetalae</taxon>
        <taxon>rosids</taxon>
        <taxon>malvids</taxon>
        <taxon>Brassicales</taxon>
        <taxon>Brassicaceae</taxon>
        <taxon>Coluteocarpeae</taxon>
        <taxon>Microthlaspi</taxon>
    </lineage>
</organism>